<accession>A0A8T0G4A8</accession>
<dbReference type="InterPro" id="IPR052611">
    <property type="entry name" value="Plant_RLK_LysM"/>
</dbReference>
<keyword evidence="9" id="KW-0675">Receptor</keyword>
<evidence type="ECO:0000256" key="3">
    <source>
        <dbReference type="ARBA" id="ARBA00022692"/>
    </source>
</evidence>
<dbReference type="InterPro" id="IPR001245">
    <property type="entry name" value="Ser-Thr/Tyr_kinase_cat_dom"/>
</dbReference>
<dbReference type="CDD" id="cd14066">
    <property type="entry name" value="STKc_IRAK"/>
    <property type="match status" value="1"/>
</dbReference>
<evidence type="ECO:0000259" key="12">
    <source>
        <dbReference type="PROSITE" id="PS50011"/>
    </source>
</evidence>
<dbReference type="SUPFAM" id="SSF56112">
    <property type="entry name" value="Protein kinase-like (PK-like)"/>
    <property type="match status" value="1"/>
</dbReference>
<dbReference type="InterPro" id="IPR036779">
    <property type="entry name" value="LysM_dom_sf"/>
</dbReference>
<proteinExistence type="predicted"/>
<dbReference type="Pfam" id="PF01476">
    <property type="entry name" value="LysM"/>
    <property type="match status" value="1"/>
</dbReference>
<keyword evidence="10" id="KW-0325">Glycoprotein</keyword>
<feature type="domain" description="Protein kinase" evidence="12">
    <location>
        <begin position="368"/>
        <end position="659"/>
    </location>
</feature>
<evidence type="ECO:0000256" key="11">
    <source>
        <dbReference type="SAM" id="Phobius"/>
    </source>
</evidence>
<dbReference type="InterPro" id="IPR011009">
    <property type="entry name" value="Kinase-like_dom_sf"/>
</dbReference>
<dbReference type="GO" id="GO:0002229">
    <property type="term" value="P:defense response to oomycetes"/>
    <property type="evidence" value="ECO:0007669"/>
    <property type="project" value="UniProtKB-ARBA"/>
</dbReference>
<evidence type="ECO:0000256" key="5">
    <source>
        <dbReference type="ARBA" id="ARBA00022741"/>
    </source>
</evidence>
<dbReference type="GO" id="GO:0005886">
    <property type="term" value="C:plasma membrane"/>
    <property type="evidence" value="ECO:0007669"/>
    <property type="project" value="UniProtKB-SubCell"/>
</dbReference>
<organism evidence="14 15">
    <name type="scientific">Ceratodon purpureus</name>
    <name type="common">Fire moss</name>
    <name type="synonym">Dicranum purpureum</name>
    <dbReference type="NCBI Taxonomy" id="3225"/>
    <lineage>
        <taxon>Eukaryota</taxon>
        <taxon>Viridiplantae</taxon>
        <taxon>Streptophyta</taxon>
        <taxon>Embryophyta</taxon>
        <taxon>Bryophyta</taxon>
        <taxon>Bryophytina</taxon>
        <taxon>Bryopsida</taxon>
        <taxon>Dicranidae</taxon>
        <taxon>Pseudoditrichales</taxon>
        <taxon>Ditrichaceae</taxon>
        <taxon>Ceratodon</taxon>
    </lineage>
</organism>
<dbReference type="InterPro" id="IPR059143">
    <property type="entry name" value="NFP_LysM2"/>
</dbReference>
<dbReference type="EMBL" id="CM026433">
    <property type="protein sequence ID" value="KAG0553741.1"/>
    <property type="molecule type" value="Genomic_DNA"/>
</dbReference>
<keyword evidence="15" id="KW-1185">Reference proteome</keyword>
<protein>
    <recommendedName>
        <fullName evidence="16">Protein kinase domain-containing protein</fullName>
    </recommendedName>
</protein>
<evidence type="ECO:0000256" key="9">
    <source>
        <dbReference type="ARBA" id="ARBA00023170"/>
    </source>
</evidence>
<dbReference type="Gene3D" id="1.10.510.10">
    <property type="entry name" value="Transferase(Phosphotransferase) domain 1"/>
    <property type="match status" value="1"/>
</dbReference>
<keyword evidence="7 11" id="KW-1133">Transmembrane helix</keyword>
<evidence type="ECO:0000313" key="15">
    <source>
        <dbReference type="Proteomes" id="UP000822688"/>
    </source>
</evidence>
<dbReference type="InterPro" id="IPR008271">
    <property type="entry name" value="Ser/Thr_kinase_AS"/>
</dbReference>
<evidence type="ECO:0000256" key="4">
    <source>
        <dbReference type="ARBA" id="ARBA00022729"/>
    </source>
</evidence>
<evidence type="ECO:0000256" key="2">
    <source>
        <dbReference type="ARBA" id="ARBA00022475"/>
    </source>
</evidence>
<dbReference type="Pfam" id="PF07714">
    <property type="entry name" value="PK_Tyr_Ser-Thr"/>
    <property type="match status" value="1"/>
</dbReference>
<dbReference type="FunFam" id="3.30.200.20:FF:000015">
    <property type="entry name" value="Somatic embryogenesis receptor kinase 1"/>
    <property type="match status" value="1"/>
</dbReference>
<dbReference type="GO" id="GO:0005524">
    <property type="term" value="F:ATP binding"/>
    <property type="evidence" value="ECO:0007669"/>
    <property type="project" value="UniProtKB-KW"/>
</dbReference>
<dbReference type="Gene3D" id="3.10.350.10">
    <property type="entry name" value="LysM domain"/>
    <property type="match status" value="2"/>
</dbReference>
<evidence type="ECO:0000256" key="10">
    <source>
        <dbReference type="ARBA" id="ARBA00023180"/>
    </source>
</evidence>
<name>A0A8T0G4A8_CERPU</name>
<comment type="subcellular location">
    <subcellularLocation>
        <location evidence="1">Cell membrane</location>
        <topology evidence="1">Single-pass type I membrane protein</topology>
    </subcellularLocation>
</comment>
<dbReference type="PANTHER" id="PTHR45927:SF6">
    <property type="entry name" value="PROTEIN LYK5"/>
    <property type="match status" value="1"/>
</dbReference>
<dbReference type="SMART" id="SM00220">
    <property type="entry name" value="S_TKc"/>
    <property type="match status" value="1"/>
</dbReference>
<dbReference type="CDD" id="cd00118">
    <property type="entry name" value="LysM"/>
    <property type="match status" value="2"/>
</dbReference>
<dbReference type="GO" id="GO:0004672">
    <property type="term" value="F:protein kinase activity"/>
    <property type="evidence" value="ECO:0007669"/>
    <property type="project" value="InterPro"/>
</dbReference>
<dbReference type="Gene3D" id="3.30.200.20">
    <property type="entry name" value="Phosphorylase Kinase, domain 1"/>
    <property type="match status" value="1"/>
</dbReference>
<dbReference type="AlphaFoldDB" id="A0A8T0G4A8"/>
<keyword evidence="2" id="KW-1003">Cell membrane</keyword>
<evidence type="ECO:0008006" key="16">
    <source>
        <dbReference type="Google" id="ProtNLM"/>
    </source>
</evidence>
<keyword evidence="5" id="KW-0547">Nucleotide-binding</keyword>
<feature type="transmembrane region" description="Helical" evidence="11">
    <location>
        <begin position="309"/>
        <end position="332"/>
    </location>
</feature>
<evidence type="ECO:0000259" key="13">
    <source>
        <dbReference type="PROSITE" id="PS51782"/>
    </source>
</evidence>
<evidence type="ECO:0000256" key="7">
    <source>
        <dbReference type="ARBA" id="ARBA00022989"/>
    </source>
</evidence>
<evidence type="ECO:0000256" key="6">
    <source>
        <dbReference type="ARBA" id="ARBA00022840"/>
    </source>
</evidence>
<dbReference type="PROSITE" id="PS00108">
    <property type="entry name" value="PROTEIN_KINASE_ST"/>
    <property type="match status" value="1"/>
</dbReference>
<keyword evidence="8 11" id="KW-0472">Membrane</keyword>
<dbReference type="PROSITE" id="PS51782">
    <property type="entry name" value="LYSM"/>
    <property type="match status" value="2"/>
</dbReference>
<keyword evidence="6" id="KW-0067">ATP-binding</keyword>
<keyword evidence="3 11" id="KW-0812">Transmembrane</keyword>
<comment type="caution">
    <text evidence="14">The sequence shown here is derived from an EMBL/GenBank/DDBJ whole genome shotgun (WGS) entry which is preliminary data.</text>
</comment>
<dbReference type="PROSITE" id="PS50011">
    <property type="entry name" value="PROTEIN_KINASE_DOM"/>
    <property type="match status" value="1"/>
</dbReference>
<reference evidence="14" key="1">
    <citation type="submission" date="2020-06" db="EMBL/GenBank/DDBJ databases">
        <title>WGS assembly of Ceratodon purpureus strain R40.</title>
        <authorList>
            <person name="Carey S.B."/>
            <person name="Jenkins J."/>
            <person name="Shu S."/>
            <person name="Lovell J.T."/>
            <person name="Sreedasyam A."/>
            <person name="Maumus F."/>
            <person name="Tiley G.P."/>
            <person name="Fernandez-Pozo N."/>
            <person name="Barry K."/>
            <person name="Chen C."/>
            <person name="Wang M."/>
            <person name="Lipzen A."/>
            <person name="Daum C."/>
            <person name="Saski C.A."/>
            <person name="Payton A.C."/>
            <person name="Mcbreen J.C."/>
            <person name="Conrad R.E."/>
            <person name="Kollar L.M."/>
            <person name="Olsson S."/>
            <person name="Huttunen S."/>
            <person name="Landis J.B."/>
            <person name="Wickett N.J."/>
            <person name="Johnson M.G."/>
            <person name="Rensing S.A."/>
            <person name="Grimwood J."/>
            <person name="Schmutz J."/>
            <person name="Mcdaniel S.F."/>
        </authorList>
    </citation>
    <scope>NUCLEOTIDE SEQUENCE</scope>
    <source>
        <strain evidence="14">R40</strain>
    </source>
</reference>
<keyword evidence="4" id="KW-0732">Signal</keyword>
<dbReference type="Pfam" id="PF23457">
    <property type="entry name" value="LysM2_NFP"/>
    <property type="match status" value="1"/>
</dbReference>
<dbReference type="InterPro" id="IPR000719">
    <property type="entry name" value="Prot_kinase_dom"/>
</dbReference>
<dbReference type="InterPro" id="IPR018392">
    <property type="entry name" value="LysM"/>
</dbReference>
<dbReference type="PANTHER" id="PTHR45927">
    <property type="entry name" value="LYSM-DOMAIN RECEPTOR-LIKE KINASE-RELATED"/>
    <property type="match status" value="1"/>
</dbReference>
<dbReference type="Proteomes" id="UP000822688">
    <property type="component" value="Chromosome 12"/>
</dbReference>
<feature type="domain" description="LysM" evidence="13">
    <location>
        <begin position="171"/>
        <end position="218"/>
    </location>
</feature>
<evidence type="ECO:0000313" key="14">
    <source>
        <dbReference type="EMBL" id="KAG0553741.1"/>
    </source>
</evidence>
<gene>
    <name evidence="14" type="ORF">KC19_12G035600</name>
</gene>
<evidence type="ECO:0000256" key="8">
    <source>
        <dbReference type="ARBA" id="ARBA00023136"/>
    </source>
</evidence>
<dbReference type="FunFam" id="1.10.510.10:FF:000240">
    <property type="entry name" value="Lectin-domain containing receptor kinase A4.3"/>
    <property type="match status" value="1"/>
</dbReference>
<sequence length="716" mass="78697">MIVHSTFERRVTFCASHFRAYDVDCVNTRILKIGCREIMLGGCILKSRPELGCLQRSMHQCAFGLLRIAALLILLSLAVHPASAQQQNLNANFYSCELAGRCQSYAFFRTKGNESTLTSIATLLNASATEIATANGIDVALTGRYFTGDESLLYIPLACDCYNGTLQAPISSKAVQTGDTMYIIARNNFEGLTNYQAIMAANPSADPYKLGIGYVLLIPLMCACPTLAQQAGGTRFLLSYPIWPNETLSFISSRFNISVQELQLANNLTDPVALNAFSALVIPLPALVPMPAARFVPGHTEGPSRSKSVGLIAGLCATISAAIVAGLLVCIWKRVSSYKKLEQLSHLDTEGASRAFTYKELRRCTKNFSPSELLSSGAFGIVYRGTLPSGKLVAVKRIKEDKEQAGEESFLAEATSLRQIRHRNLLQLRGWCHTRQGLFLVYDFMCNGSLDKWLYRDPKESEGALSWTIRHSILTGVASGLAYLHEEWVKCVLHRDIKSSNVMLDEDFNACLGDFGLARLIDHQKLQKTTLLAGTLGYMAPEMHYLGTATKESDVYAFGVVVLEVVCGRRPLDSKVLDPLDFVLLESVWRAHEAGCILRVADPSLILASTNSHDDLAMARSPGDDNLEEKIGNVLHLGLLCCLPDPSERPSMRAVKQWFLALSEVGAMDLPPLPDKKPHFPYSICSVESSEGTTSFMRQESDVFMFSVLSLGKWNS</sequence>
<dbReference type="SMART" id="SM00257">
    <property type="entry name" value="LysM"/>
    <property type="match status" value="2"/>
</dbReference>
<feature type="domain" description="LysM" evidence="13">
    <location>
        <begin position="238"/>
        <end position="282"/>
    </location>
</feature>
<evidence type="ECO:0000256" key="1">
    <source>
        <dbReference type="ARBA" id="ARBA00004251"/>
    </source>
</evidence>